<dbReference type="EMBL" id="BAAAIH010000027">
    <property type="protein sequence ID" value="GAA1281223.1"/>
    <property type="molecule type" value="Genomic_DNA"/>
</dbReference>
<evidence type="ECO:0000256" key="1">
    <source>
        <dbReference type="SAM" id="MobiDB-lite"/>
    </source>
</evidence>
<organism evidence="2 3">
    <name type="scientific">Streptomyces javensis</name>
    <dbReference type="NCBI Taxonomy" id="114698"/>
    <lineage>
        <taxon>Bacteria</taxon>
        <taxon>Bacillati</taxon>
        <taxon>Actinomycetota</taxon>
        <taxon>Actinomycetes</taxon>
        <taxon>Kitasatosporales</taxon>
        <taxon>Streptomycetaceae</taxon>
        <taxon>Streptomyces</taxon>
        <taxon>Streptomyces violaceusniger group</taxon>
    </lineage>
</organism>
<sequence length="99" mass="10958">MRPWRRKAGMALSWRLRMAVEGLAAQRSAIAHITMKACLTWENAKRAIAGRQGVKGGLRKPVLGDDAMEETFTYPRKSHVSSAPSVAVPPSDKRRSKTL</sequence>
<accession>A0ABP4HQP7</accession>
<proteinExistence type="predicted"/>
<feature type="region of interest" description="Disordered" evidence="1">
    <location>
        <begin position="73"/>
        <end position="99"/>
    </location>
</feature>
<gene>
    <name evidence="2" type="ORF">GCM10009579_46900</name>
</gene>
<keyword evidence="3" id="KW-1185">Reference proteome</keyword>
<feature type="compositionally biased region" description="Low complexity" evidence="1">
    <location>
        <begin position="80"/>
        <end position="90"/>
    </location>
</feature>
<protein>
    <recommendedName>
        <fullName evidence="4">Transposase</fullName>
    </recommendedName>
</protein>
<evidence type="ECO:0000313" key="2">
    <source>
        <dbReference type="EMBL" id="GAA1281223.1"/>
    </source>
</evidence>
<evidence type="ECO:0008006" key="4">
    <source>
        <dbReference type="Google" id="ProtNLM"/>
    </source>
</evidence>
<evidence type="ECO:0000313" key="3">
    <source>
        <dbReference type="Proteomes" id="UP001500282"/>
    </source>
</evidence>
<dbReference type="Proteomes" id="UP001500282">
    <property type="component" value="Unassembled WGS sequence"/>
</dbReference>
<name>A0ABP4HQP7_9ACTN</name>
<comment type="caution">
    <text evidence="2">The sequence shown here is derived from an EMBL/GenBank/DDBJ whole genome shotgun (WGS) entry which is preliminary data.</text>
</comment>
<reference evidence="3" key="1">
    <citation type="journal article" date="2019" name="Int. J. Syst. Evol. Microbiol.">
        <title>The Global Catalogue of Microorganisms (GCM) 10K type strain sequencing project: providing services to taxonomists for standard genome sequencing and annotation.</title>
        <authorList>
            <consortium name="The Broad Institute Genomics Platform"/>
            <consortium name="The Broad Institute Genome Sequencing Center for Infectious Disease"/>
            <person name="Wu L."/>
            <person name="Ma J."/>
        </authorList>
    </citation>
    <scope>NUCLEOTIDE SEQUENCE [LARGE SCALE GENOMIC DNA]</scope>
    <source>
        <strain evidence="3">JCM 11448</strain>
    </source>
</reference>